<dbReference type="EMBL" id="RAXV01000006">
    <property type="protein sequence ID" value="RKG33025.1"/>
    <property type="molecule type" value="Genomic_DNA"/>
</dbReference>
<gene>
    <name evidence="1" type="ORF">D7V32_04315</name>
</gene>
<reference evidence="1 2" key="1">
    <citation type="submission" date="2018-09" db="EMBL/GenBank/DDBJ databases">
        <title>The draft genome of Acinetobacter spp. strains.</title>
        <authorList>
            <person name="Qin J."/>
            <person name="Feng Y."/>
            <person name="Zong Z."/>
        </authorList>
    </citation>
    <scope>NUCLEOTIDE SEQUENCE [LARGE SCALE GENOMIC DNA]</scope>
    <source>
        <strain evidence="1 2">WCHAc060012</strain>
    </source>
</reference>
<evidence type="ECO:0000313" key="2">
    <source>
        <dbReference type="Proteomes" id="UP000282388"/>
    </source>
</evidence>
<keyword evidence="2" id="KW-1185">Reference proteome</keyword>
<comment type="caution">
    <text evidence="1">The sequence shown here is derived from an EMBL/GenBank/DDBJ whole genome shotgun (WGS) entry which is preliminary data.</text>
</comment>
<sequence>MRPKDGEAINVSDFKITAPEMFPEIRFAKRAQNSYRLMQNQQRQRDQFGVILPGADEAYTTELEHKFSWFTVNSDEGRVRTDCTGTFKINPQDALPYFTTANSAIQFNYQQGKQKHSAYLEFKDNNQFIPIEDRKIHAATDYKNGLKFDVYINDIQSMKTESISAHHSMYNYKVQVKLYMTAYQRKPMLLMNHQMHYQDNCSSRGIGSVLYYKTRWSRFWDYILPDISWK</sequence>
<dbReference type="Proteomes" id="UP000282388">
    <property type="component" value="Unassembled WGS sequence"/>
</dbReference>
<accession>A0A3A8EEK3</accession>
<dbReference type="OrthoDB" id="9827111at2"/>
<evidence type="ECO:0000313" key="1">
    <source>
        <dbReference type="EMBL" id="RKG33025.1"/>
    </source>
</evidence>
<proteinExistence type="predicted"/>
<dbReference type="RefSeq" id="WP_120401685.1">
    <property type="nucleotide sequence ID" value="NZ_RAXV01000006.1"/>
</dbReference>
<protein>
    <submittedName>
        <fullName evidence="1">Uncharacterized protein</fullName>
    </submittedName>
</protein>
<organism evidence="1 2">
    <name type="scientific">Acinetobacter tianfuensis</name>
    <dbReference type="NCBI Taxonomy" id="2419603"/>
    <lineage>
        <taxon>Bacteria</taxon>
        <taxon>Pseudomonadati</taxon>
        <taxon>Pseudomonadota</taxon>
        <taxon>Gammaproteobacteria</taxon>
        <taxon>Moraxellales</taxon>
        <taxon>Moraxellaceae</taxon>
        <taxon>Acinetobacter</taxon>
    </lineage>
</organism>
<name>A0A3A8EEK3_9GAMM</name>
<dbReference type="AlphaFoldDB" id="A0A3A8EEK3"/>